<dbReference type="Proteomes" id="UP000298468">
    <property type="component" value="Unassembled WGS sequence"/>
</dbReference>
<evidence type="ECO:0000259" key="2">
    <source>
        <dbReference type="Pfam" id="PF00149"/>
    </source>
</evidence>
<dbReference type="Pfam" id="PF00149">
    <property type="entry name" value="Metallophos"/>
    <property type="match status" value="1"/>
</dbReference>
<dbReference type="InterPro" id="IPR029052">
    <property type="entry name" value="Metallo-depent_PP-like"/>
</dbReference>
<dbReference type="Gene3D" id="3.60.21.10">
    <property type="match status" value="1"/>
</dbReference>
<evidence type="ECO:0000313" key="4">
    <source>
        <dbReference type="Proteomes" id="UP000298468"/>
    </source>
</evidence>
<dbReference type="InterPro" id="IPR039331">
    <property type="entry name" value="PAPs-like"/>
</dbReference>
<protein>
    <recommendedName>
        <fullName evidence="2">Calcineurin-like phosphoesterase domain-containing protein</fullName>
    </recommendedName>
</protein>
<accession>A0A4R9BKM1</accession>
<evidence type="ECO:0000313" key="3">
    <source>
        <dbReference type="EMBL" id="TFD86461.1"/>
    </source>
</evidence>
<organism evidence="3 4">
    <name type="scientific">Cryobacterium lactosi</name>
    <dbReference type="NCBI Taxonomy" id="1259202"/>
    <lineage>
        <taxon>Bacteria</taxon>
        <taxon>Bacillati</taxon>
        <taxon>Actinomycetota</taxon>
        <taxon>Actinomycetes</taxon>
        <taxon>Micrococcales</taxon>
        <taxon>Microbacteriaceae</taxon>
        <taxon>Cryobacterium</taxon>
    </lineage>
</organism>
<dbReference type="GO" id="GO:0003993">
    <property type="term" value="F:acid phosphatase activity"/>
    <property type="evidence" value="ECO:0007669"/>
    <property type="project" value="InterPro"/>
</dbReference>
<name>A0A4R9BKM1_9MICO</name>
<feature type="domain" description="Calcineurin-like phosphoesterase" evidence="2">
    <location>
        <begin position="57"/>
        <end position="247"/>
    </location>
</feature>
<dbReference type="PANTHER" id="PTHR22953">
    <property type="entry name" value="ACID PHOSPHATASE RELATED"/>
    <property type="match status" value="1"/>
</dbReference>
<reference evidence="3 4" key="1">
    <citation type="submission" date="2019-03" db="EMBL/GenBank/DDBJ databases">
        <title>Genomics of glacier-inhabiting Cryobacterium strains.</title>
        <authorList>
            <person name="Liu Q."/>
            <person name="Xin Y.-H."/>
        </authorList>
    </citation>
    <scope>NUCLEOTIDE SEQUENCE [LARGE SCALE GENOMIC DNA]</scope>
    <source>
        <strain evidence="3 4">Sr59</strain>
    </source>
</reference>
<dbReference type="PROSITE" id="PS51257">
    <property type="entry name" value="PROKAR_LIPOPROTEIN"/>
    <property type="match status" value="1"/>
</dbReference>
<keyword evidence="1" id="KW-0732">Signal</keyword>
<evidence type="ECO:0000256" key="1">
    <source>
        <dbReference type="ARBA" id="ARBA00022729"/>
    </source>
</evidence>
<dbReference type="AlphaFoldDB" id="A0A4R9BKM1"/>
<sequence length="321" mass="34830">MWMTRTVHGRRARRTGAAVAAFAAAVLVLAGCVPLPPANSDSRPSASAEPTPPPPTRLALISDFGTCDAGEQWAADQADAWAVDAIVTAGDNSQNVAGCIPYAESVWGYFDRGRDGQGTPPLWPTLGNHDYTDAGAGLDAYRAAFPYLSTAADAQQRWYTQDVGDVTLFVLDSETTPEELEIQRGWLKETLADQRAARPDAWNVVLFHRPAYTSGVHEDNREMRPTAGWDYAGWGADIVIAGHQHIYEDVVVDGLHYLTAGLGGTANYRECPLELREGSRLCLDGTGASVIEATADQFVLQYYRPDAEGKSTLEDTIRLSR</sequence>
<dbReference type="SUPFAM" id="SSF56300">
    <property type="entry name" value="Metallo-dependent phosphatases"/>
    <property type="match status" value="1"/>
</dbReference>
<dbReference type="OrthoDB" id="9804511at2"/>
<gene>
    <name evidence="3" type="ORF">E3T61_16260</name>
</gene>
<dbReference type="PANTHER" id="PTHR22953:SF153">
    <property type="entry name" value="PURPLE ACID PHOSPHATASE"/>
    <property type="match status" value="1"/>
</dbReference>
<proteinExistence type="predicted"/>
<keyword evidence="4" id="KW-1185">Reference proteome</keyword>
<dbReference type="EMBL" id="SOHM01000033">
    <property type="protein sequence ID" value="TFD86461.1"/>
    <property type="molecule type" value="Genomic_DNA"/>
</dbReference>
<dbReference type="InterPro" id="IPR004843">
    <property type="entry name" value="Calcineurin-like_PHP"/>
</dbReference>
<comment type="caution">
    <text evidence="3">The sequence shown here is derived from an EMBL/GenBank/DDBJ whole genome shotgun (WGS) entry which is preliminary data.</text>
</comment>